<dbReference type="Gene3D" id="1.10.10.1330">
    <property type="entry name" value="RNA polymerase sigma-54 factor, core-binding domain"/>
    <property type="match status" value="1"/>
</dbReference>
<dbReference type="GO" id="GO:0016779">
    <property type="term" value="F:nucleotidyltransferase activity"/>
    <property type="evidence" value="ECO:0007669"/>
    <property type="project" value="UniProtKB-KW"/>
</dbReference>
<keyword evidence="14" id="KW-1185">Reference proteome</keyword>
<evidence type="ECO:0000256" key="6">
    <source>
        <dbReference type="ARBA" id="ARBA00023082"/>
    </source>
</evidence>
<evidence type="ECO:0000259" key="12">
    <source>
        <dbReference type="Pfam" id="PF04963"/>
    </source>
</evidence>
<dbReference type="Pfam" id="PF04963">
    <property type="entry name" value="Sigma54_CBD"/>
    <property type="match status" value="1"/>
</dbReference>
<dbReference type="GO" id="GO:0003677">
    <property type="term" value="F:DNA binding"/>
    <property type="evidence" value="ECO:0007669"/>
    <property type="project" value="UniProtKB-KW"/>
</dbReference>
<dbReference type="PIRSF" id="PIRSF000774">
    <property type="entry name" value="RpoN"/>
    <property type="match status" value="1"/>
</dbReference>
<evidence type="ECO:0000256" key="2">
    <source>
        <dbReference type="ARBA" id="ARBA00022478"/>
    </source>
</evidence>
<dbReference type="InterPro" id="IPR038709">
    <property type="entry name" value="RpoN_core-bd_sf"/>
</dbReference>
<keyword evidence="2 9" id="KW-0240">DNA-directed RNA polymerase</keyword>
<evidence type="ECO:0000256" key="9">
    <source>
        <dbReference type="PIRNR" id="PIRNR000774"/>
    </source>
</evidence>
<dbReference type="PROSITE" id="PS00717">
    <property type="entry name" value="SIGMA54_1"/>
    <property type="match status" value="1"/>
</dbReference>
<dbReference type="PANTHER" id="PTHR32248">
    <property type="entry name" value="RNA POLYMERASE SIGMA-54 FACTOR"/>
    <property type="match status" value="1"/>
</dbReference>
<proteinExistence type="inferred from homology"/>
<evidence type="ECO:0000256" key="7">
    <source>
        <dbReference type="ARBA" id="ARBA00023125"/>
    </source>
</evidence>
<dbReference type="InterPro" id="IPR000394">
    <property type="entry name" value="RNA_pol_sigma_54"/>
</dbReference>
<dbReference type="NCBIfam" id="NF009118">
    <property type="entry name" value="PRK12469.1"/>
    <property type="match status" value="1"/>
</dbReference>
<gene>
    <name evidence="13" type="ORF">GGQ63_002973</name>
</gene>
<dbReference type="Gene3D" id="1.10.10.60">
    <property type="entry name" value="Homeodomain-like"/>
    <property type="match status" value="1"/>
</dbReference>
<evidence type="ECO:0000313" key="13">
    <source>
        <dbReference type="EMBL" id="MBB5753898.1"/>
    </source>
</evidence>
<evidence type="ECO:0000256" key="5">
    <source>
        <dbReference type="ARBA" id="ARBA00023015"/>
    </source>
</evidence>
<evidence type="ECO:0000256" key="4">
    <source>
        <dbReference type="ARBA" id="ARBA00022695"/>
    </source>
</evidence>
<evidence type="ECO:0000259" key="11">
    <source>
        <dbReference type="Pfam" id="PF04552"/>
    </source>
</evidence>
<keyword evidence="7 9" id="KW-0238">DNA-binding</keyword>
<feature type="domain" description="RNA polymerase sigma factor 54 DNA-binding" evidence="11">
    <location>
        <begin position="349"/>
        <end position="508"/>
    </location>
</feature>
<evidence type="ECO:0000313" key="14">
    <source>
        <dbReference type="Proteomes" id="UP000523821"/>
    </source>
</evidence>
<keyword evidence="5 9" id="KW-0805">Transcription regulation</keyword>
<dbReference type="GO" id="GO:0000428">
    <property type="term" value="C:DNA-directed RNA polymerase complex"/>
    <property type="evidence" value="ECO:0007669"/>
    <property type="project" value="UniProtKB-KW"/>
</dbReference>
<dbReference type="PROSITE" id="PS00718">
    <property type="entry name" value="SIGMA54_2"/>
    <property type="match status" value="1"/>
</dbReference>
<dbReference type="RefSeq" id="WP_183857124.1">
    <property type="nucleotide sequence ID" value="NZ_JACHOO010000006.1"/>
</dbReference>
<accession>A0A7W9FNG2</accession>
<dbReference type="GO" id="GO:0016987">
    <property type="term" value="F:sigma factor activity"/>
    <property type="evidence" value="ECO:0007669"/>
    <property type="project" value="UniProtKB-KW"/>
</dbReference>
<dbReference type="EMBL" id="JACHOO010000006">
    <property type="protein sequence ID" value="MBB5753898.1"/>
    <property type="molecule type" value="Genomic_DNA"/>
</dbReference>
<evidence type="ECO:0000256" key="10">
    <source>
        <dbReference type="SAM" id="MobiDB-lite"/>
    </source>
</evidence>
<evidence type="ECO:0000256" key="8">
    <source>
        <dbReference type="ARBA" id="ARBA00023163"/>
    </source>
</evidence>
<dbReference type="GO" id="GO:0006352">
    <property type="term" value="P:DNA-templated transcription initiation"/>
    <property type="evidence" value="ECO:0007669"/>
    <property type="project" value="InterPro"/>
</dbReference>
<keyword evidence="6 9" id="KW-0731">Sigma factor</keyword>
<feature type="region of interest" description="Disordered" evidence="10">
    <location>
        <begin position="111"/>
        <end position="137"/>
    </location>
</feature>
<name>A0A7W9FNG2_9HYPH</name>
<dbReference type="NCBIfam" id="NF004596">
    <property type="entry name" value="PRK05932.1-3"/>
    <property type="match status" value="1"/>
</dbReference>
<keyword evidence="4 9" id="KW-0548">Nucleotidyltransferase</keyword>
<dbReference type="InterPro" id="IPR007046">
    <property type="entry name" value="RNA_pol_sigma_54_core-bd"/>
</dbReference>
<protein>
    <recommendedName>
        <fullName evidence="9">RNA polymerase sigma-54 factor</fullName>
    </recommendedName>
</protein>
<dbReference type="InterPro" id="IPR007634">
    <property type="entry name" value="RNA_pol_sigma_54_DNA-bd"/>
</dbReference>
<dbReference type="Pfam" id="PF04552">
    <property type="entry name" value="Sigma54_DBD"/>
    <property type="match status" value="1"/>
</dbReference>
<feature type="region of interest" description="Disordered" evidence="10">
    <location>
        <begin position="49"/>
        <end position="86"/>
    </location>
</feature>
<dbReference type="PANTHER" id="PTHR32248:SF4">
    <property type="entry name" value="RNA POLYMERASE SIGMA-54 FACTOR"/>
    <property type="match status" value="1"/>
</dbReference>
<feature type="domain" description="RNA polymerase sigma factor 54 core-binding" evidence="12">
    <location>
        <begin position="147"/>
        <end position="334"/>
    </location>
</feature>
<organism evidence="13 14">
    <name type="scientific">Prosthecomicrobium pneumaticum</name>
    <dbReference type="NCBI Taxonomy" id="81895"/>
    <lineage>
        <taxon>Bacteria</taxon>
        <taxon>Pseudomonadati</taxon>
        <taxon>Pseudomonadota</taxon>
        <taxon>Alphaproteobacteria</taxon>
        <taxon>Hyphomicrobiales</taxon>
        <taxon>Kaistiaceae</taxon>
        <taxon>Prosthecomicrobium</taxon>
    </lineage>
</organism>
<dbReference type="PRINTS" id="PR00045">
    <property type="entry name" value="SIGMA54FCT"/>
</dbReference>
<keyword evidence="3 9" id="KW-0808">Transferase</keyword>
<evidence type="ECO:0000256" key="3">
    <source>
        <dbReference type="ARBA" id="ARBA00022679"/>
    </source>
</evidence>
<comment type="caution">
    <text evidence="13">The sequence shown here is derived from an EMBL/GenBank/DDBJ whole genome shotgun (WGS) entry which is preliminary data.</text>
</comment>
<dbReference type="NCBIfam" id="TIGR02395">
    <property type="entry name" value="rpoN_sigma"/>
    <property type="match status" value="1"/>
</dbReference>
<sequence>MALSPKLELRQSQSLVMTPQLMQAIKLLQLSNLDLVAYVDAELERNPLLERDDRDENGDAPLAAPEPDRDGEGAEGGGAAEGDQPDWLETRLETSPDAIAARLDTDLANVFPDDHGAAAGEAAPAPPLDPWNSTPTRQALSTEDYNLEAFVAETRSLADHLTDQLGLAVDDPTRRLVGLALIDEVDEAGYLRADLDALADRLGASRGLVAEVLDLLQSFDPAGVCARDLAECLALQLKERDRYDPAMAALLGRLDLVARRDYAQLRRICGVDDEDLAEMLAELKALNPKPGSAFDSAPVQPVVPDVMVRAAPDGSWLIELNSETLPRVLVNQSYYASVARGSKRDGDRAYLAECLQTANWLVKSLDQRAKTILKVSTEIVRQQDAFLALGVEHLRPLNLKTVAEAIGMHESTVSRVTSNKYMATPRGIFELKYFFTSAIASSEGGEAHSAEAVRHRIKTMIDAEPVDAVLSDDTIVKMLRDSGVDIARRTVAKYREALRIPSSVQRRREKQAMSITSERI</sequence>
<dbReference type="PROSITE" id="PS50044">
    <property type="entry name" value="SIGMA54_3"/>
    <property type="match status" value="1"/>
</dbReference>
<dbReference type="GO" id="GO:0001216">
    <property type="term" value="F:DNA-binding transcription activator activity"/>
    <property type="evidence" value="ECO:0007669"/>
    <property type="project" value="InterPro"/>
</dbReference>
<comment type="function">
    <text evidence="9">Sigma factors are initiation factors that promote the attachment of RNA polymerase to specific initiation sites and are then released.</text>
</comment>
<evidence type="ECO:0000256" key="1">
    <source>
        <dbReference type="ARBA" id="ARBA00008798"/>
    </source>
</evidence>
<keyword evidence="8 9" id="KW-0804">Transcription</keyword>
<comment type="similarity">
    <text evidence="1 9">Belongs to the sigma-54 factor family.</text>
</comment>
<dbReference type="Pfam" id="PF00309">
    <property type="entry name" value="Sigma54_AID"/>
    <property type="match status" value="1"/>
</dbReference>
<dbReference type="Proteomes" id="UP000523821">
    <property type="component" value="Unassembled WGS sequence"/>
</dbReference>
<reference evidence="13 14" key="1">
    <citation type="submission" date="2020-08" db="EMBL/GenBank/DDBJ databases">
        <title>Genomic Encyclopedia of Type Strains, Phase IV (KMG-IV): sequencing the most valuable type-strain genomes for metagenomic binning, comparative biology and taxonomic classification.</title>
        <authorList>
            <person name="Goeker M."/>
        </authorList>
    </citation>
    <scope>NUCLEOTIDE SEQUENCE [LARGE SCALE GENOMIC DNA]</scope>
    <source>
        <strain evidence="13 14">DSM 16268</strain>
    </source>
</reference>
<dbReference type="AlphaFoldDB" id="A0A7W9FNG2"/>